<reference evidence="1" key="1">
    <citation type="submission" date="2021-06" db="EMBL/GenBank/DDBJ databases">
        <title>Comparative genomics, transcriptomics and evolutionary studies reveal genomic signatures of adaptation to plant cell wall in hemibiotrophic fungi.</title>
        <authorList>
            <consortium name="DOE Joint Genome Institute"/>
            <person name="Baroncelli R."/>
            <person name="Diaz J.F."/>
            <person name="Benocci T."/>
            <person name="Peng M."/>
            <person name="Battaglia E."/>
            <person name="Haridas S."/>
            <person name="Andreopoulos W."/>
            <person name="Labutti K."/>
            <person name="Pangilinan J."/>
            <person name="Floch G.L."/>
            <person name="Makela M.R."/>
            <person name="Henrissat B."/>
            <person name="Grigoriev I.V."/>
            <person name="Crouch J.A."/>
            <person name="De Vries R.P."/>
            <person name="Sukno S.A."/>
            <person name="Thon M.R."/>
        </authorList>
    </citation>
    <scope>NUCLEOTIDE SEQUENCE</scope>
    <source>
        <strain evidence="1">CBS 125086</strain>
    </source>
</reference>
<comment type="caution">
    <text evidence="1">The sequence shown here is derived from an EMBL/GenBank/DDBJ whole genome shotgun (WGS) entry which is preliminary data.</text>
</comment>
<protein>
    <submittedName>
        <fullName evidence="1">Uncharacterized protein</fullName>
    </submittedName>
</protein>
<keyword evidence="2" id="KW-1185">Reference proteome</keyword>
<evidence type="ECO:0000313" key="2">
    <source>
        <dbReference type="Proteomes" id="UP001230504"/>
    </source>
</evidence>
<proteinExistence type="predicted"/>
<accession>A0AAD8QED7</accession>
<evidence type="ECO:0000313" key="1">
    <source>
        <dbReference type="EMBL" id="KAK1599818.1"/>
    </source>
</evidence>
<dbReference type="RefSeq" id="XP_060420407.1">
    <property type="nucleotide sequence ID" value="XM_060556577.1"/>
</dbReference>
<dbReference type="GeneID" id="85440817"/>
<organism evidence="1 2">
    <name type="scientific">Colletotrichum navitas</name>
    <dbReference type="NCBI Taxonomy" id="681940"/>
    <lineage>
        <taxon>Eukaryota</taxon>
        <taxon>Fungi</taxon>
        <taxon>Dikarya</taxon>
        <taxon>Ascomycota</taxon>
        <taxon>Pezizomycotina</taxon>
        <taxon>Sordariomycetes</taxon>
        <taxon>Hypocreomycetidae</taxon>
        <taxon>Glomerellales</taxon>
        <taxon>Glomerellaceae</taxon>
        <taxon>Colletotrichum</taxon>
        <taxon>Colletotrichum graminicola species complex</taxon>
    </lineage>
</organism>
<sequence>MCCKSQYPSVWLLMFPQSTGHILPDLVASTHAHMLAPRIPLNGGEQTGLAHSRQAKQAVTCLVRPVEQLYVYIGTGTFSTATGSH</sequence>
<gene>
    <name evidence="1" type="ORF">LY79DRAFT_536177</name>
</gene>
<name>A0AAD8QED7_9PEZI</name>
<dbReference type="Proteomes" id="UP001230504">
    <property type="component" value="Unassembled WGS sequence"/>
</dbReference>
<dbReference type="EMBL" id="JAHLJV010000002">
    <property type="protein sequence ID" value="KAK1599818.1"/>
    <property type="molecule type" value="Genomic_DNA"/>
</dbReference>
<dbReference type="AlphaFoldDB" id="A0AAD8QED7"/>